<evidence type="ECO:0000313" key="5">
    <source>
        <dbReference type="Proteomes" id="UP000535511"/>
    </source>
</evidence>
<keyword evidence="4" id="KW-0489">Methyltransferase</keyword>
<proteinExistence type="predicted"/>
<dbReference type="PANTHER" id="PTHR44068:SF11">
    <property type="entry name" value="GERANYL DIPHOSPHATE 2-C-METHYLTRANSFERASE"/>
    <property type="match status" value="1"/>
</dbReference>
<comment type="caution">
    <text evidence="4">The sequence shown here is derived from an EMBL/GenBank/DDBJ whole genome shotgun (WGS) entry which is preliminary data.</text>
</comment>
<keyword evidence="5" id="KW-1185">Reference proteome</keyword>
<dbReference type="GO" id="GO:0008757">
    <property type="term" value="F:S-adenosylmethionine-dependent methyltransferase activity"/>
    <property type="evidence" value="ECO:0007669"/>
    <property type="project" value="InterPro"/>
</dbReference>
<dbReference type="InterPro" id="IPR029063">
    <property type="entry name" value="SAM-dependent_MTases_sf"/>
</dbReference>
<protein>
    <submittedName>
        <fullName evidence="4">SAM-dependent methyltransferase</fullName>
    </submittedName>
</protein>
<organism evidence="4 5">
    <name type="scientific">Nocardioides panaciterrulae</name>
    <dbReference type="NCBI Taxonomy" id="661492"/>
    <lineage>
        <taxon>Bacteria</taxon>
        <taxon>Bacillati</taxon>
        <taxon>Actinomycetota</taxon>
        <taxon>Actinomycetes</taxon>
        <taxon>Propionibacteriales</taxon>
        <taxon>Nocardioidaceae</taxon>
        <taxon>Nocardioides</taxon>
    </lineage>
</organism>
<feature type="compositionally biased region" description="Basic and acidic residues" evidence="2">
    <location>
        <begin position="236"/>
        <end position="249"/>
    </location>
</feature>
<gene>
    <name evidence="4" type="ORF">BJZ21_001773</name>
</gene>
<dbReference type="EMBL" id="JACCBG010000001">
    <property type="protein sequence ID" value="NYD41690.1"/>
    <property type="molecule type" value="Genomic_DNA"/>
</dbReference>
<dbReference type="AlphaFoldDB" id="A0A7Y9E687"/>
<evidence type="ECO:0000313" key="4">
    <source>
        <dbReference type="EMBL" id="NYD41690.1"/>
    </source>
</evidence>
<accession>A0A7Y9E687</accession>
<evidence type="ECO:0000259" key="3">
    <source>
        <dbReference type="Pfam" id="PF08241"/>
    </source>
</evidence>
<dbReference type="CDD" id="cd02440">
    <property type="entry name" value="AdoMet_MTases"/>
    <property type="match status" value="1"/>
</dbReference>
<dbReference type="SUPFAM" id="SSF53335">
    <property type="entry name" value="S-adenosyl-L-methionine-dependent methyltransferases"/>
    <property type="match status" value="1"/>
</dbReference>
<dbReference type="Proteomes" id="UP000535511">
    <property type="component" value="Unassembled WGS sequence"/>
</dbReference>
<keyword evidence="1 4" id="KW-0808">Transferase</keyword>
<reference evidence="4 5" key="1">
    <citation type="submission" date="2020-07" db="EMBL/GenBank/DDBJ databases">
        <title>Sequencing the genomes of 1000 actinobacteria strains.</title>
        <authorList>
            <person name="Klenk H.-P."/>
        </authorList>
    </citation>
    <scope>NUCLEOTIDE SEQUENCE [LARGE SCALE GENOMIC DNA]</scope>
    <source>
        <strain evidence="4 5">DSM 21350</strain>
    </source>
</reference>
<evidence type="ECO:0000256" key="2">
    <source>
        <dbReference type="SAM" id="MobiDB-lite"/>
    </source>
</evidence>
<dbReference type="Gene3D" id="3.40.50.150">
    <property type="entry name" value="Vaccinia Virus protein VP39"/>
    <property type="match status" value="1"/>
</dbReference>
<dbReference type="Pfam" id="PF08241">
    <property type="entry name" value="Methyltransf_11"/>
    <property type="match status" value="1"/>
</dbReference>
<sequence>MLTVDFDRLGLEPGDRVLDMGCGAGRHAFEAYRRGADVIAFDQDADELAGVRELFAAMKEAGEVPDGAEADVKEGDALALPFAAGEFDRIVAAEVLEHIPADIQAIEELVRVLRPGGTMAVSVPRWLPEIVNWKLSEDYHNVPGGHIRIYSDKELIGKLVNAGLEYAGKDYAHGLHSPYWWIKCAVGVQNDEHPLAKAYHRLLVWEIMKQPRVLRLAGKVLDPLIGKSLVLYLRKPEDGPEDKPEDKPGEVTTADV</sequence>
<evidence type="ECO:0000256" key="1">
    <source>
        <dbReference type="ARBA" id="ARBA00022679"/>
    </source>
</evidence>
<dbReference type="InterPro" id="IPR013216">
    <property type="entry name" value="Methyltransf_11"/>
</dbReference>
<dbReference type="RefSeq" id="WP_179663402.1">
    <property type="nucleotide sequence ID" value="NZ_JACCBG010000001.1"/>
</dbReference>
<feature type="domain" description="Methyltransferase type 11" evidence="3">
    <location>
        <begin position="18"/>
        <end position="120"/>
    </location>
</feature>
<name>A0A7Y9E687_9ACTN</name>
<feature type="region of interest" description="Disordered" evidence="2">
    <location>
        <begin position="236"/>
        <end position="256"/>
    </location>
</feature>
<dbReference type="GO" id="GO:0032259">
    <property type="term" value="P:methylation"/>
    <property type="evidence" value="ECO:0007669"/>
    <property type="project" value="UniProtKB-KW"/>
</dbReference>
<dbReference type="PANTHER" id="PTHR44068">
    <property type="entry name" value="ZGC:194242"/>
    <property type="match status" value="1"/>
</dbReference>
<dbReference type="InterPro" id="IPR050447">
    <property type="entry name" value="Erg6_SMT_methyltransf"/>
</dbReference>